<sequence length="66" mass="7282">MTSMVMPLCMALAFVLCLLGGCGSPPQIPHRSHSEAEVKEFAKDMLGRSNLPRDQYEQYKKALSAP</sequence>
<evidence type="ECO:0000313" key="7">
    <source>
        <dbReference type="Proteomes" id="UP000199267"/>
    </source>
</evidence>
<evidence type="ECO:0000313" key="4">
    <source>
        <dbReference type="EMBL" id="SEQ28451.1"/>
    </source>
</evidence>
<reference evidence="5 6" key="1">
    <citation type="submission" date="2016-10" db="EMBL/GenBank/DDBJ databases">
        <authorList>
            <person name="de Groot N.N."/>
        </authorList>
    </citation>
    <scope>NUCLEOTIDE SEQUENCE [LARGE SCALE GENOMIC DNA]</scope>
    <source>
        <strain evidence="2 5">DSM 1041</strain>
        <strain evidence="3 6">DSM 373</strain>
        <strain evidence="4 7">DSM 378</strain>
    </source>
</reference>
<keyword evidence="1" id="KW-0732">Signal</keyword>
<dbReference type="EMBL" id="FNYQ01000041">
    <property type="protein sequence ID" value="SEJ03706.1"/>
    <property type="molecule type" value="Genomic_DNA"/>
</dbReference>
<gene>
    <name evidence="3" type="ORF">SAMN04244572_02512</name>
    <name evidence="4" type="ORF">SAMN04244573_01301</name>
    <name evidence="2" type="ORF">SAMN04244579_02259</name>
</gene>
<organism evidence="3 6">
    <name type="scientific">Azotobacter beijerinckii</name>
    <dbReference type="NCBI Taxonomy" id="170623"/>
    <lineage>
        <taxon>Bacteria</taxon>
        <taxon>Pseudomonadati</taxon>
        <taxon>Pseudomonadota</taxon>
        <taxon>Gammaproteobacteria</taxon>
        <taxon>Pseudomonadales</taxon>
        <taxon>Pseudomonadaceae</taxon>
        <taxon>Azotobacter</taxon>
    </lineage>
</organism>
<evidence type="ECO:0000313" key="2">
    <source>
        <dbReference type="EMBL" id="SEI86092.1"/>
    </source>
</evidence>
<protein>
    <recommendedName>
        <fullName evidence="8">Lipoprotein</fullName>
    </recommendedName>
</protein>
<evidence type="ECO:0000256" key="1">
    <source>
        <dbReference type="SAM" id="SignalP"/>
    </source>
</evidence>
<feature type="chain" id="PRO_5011394567" description="Lipoprotein" evidence="1">
    <location>
        <begin position="21"/>
        <end position="66"/>
    </location>
</feature>
<feature type="signal peptide" evidence="1">
    <location>
        <begin position="1"/>
        <end position="20"/>
    </location>
</feature>
<dbReference type="EMBL" id="FNYO01000023">
    <property type="protein sequence ID" value="SEI86092.1"/>
    <property type="molecule type" value="Genomic_DNA"/>
</dbReference>
<accession>A0A1H6VJ71</accession>
<dbReference type="EMBL" id="FOFJ01000009">
    <property type="protein sequence ID" value="SEQ28451.1"/>
    <property type="molecule type" value="Genomic_DNA"/>
</dbReference>
<evidence type="ECO:0000313" key="5">
    <source>
        <dbReference type="Proteomes" id="UP000199005"/>
    </source>
</evidence>
<dbReference type="OrthoDB" id="7041762at2"/>
<proteinExistence type="predicted"/>
<evidence type="ECO:0000313" key="6">
    <source>
        <dbReference type="Proteomes" id="UP000199250"/>
    </source>
</evidence>
<dbReference type="Proteomes" id="UP000199267">
    <property type="component" value="Unassembled WGS sequence"/>
</dbReference>
<dbReference type="Proteomes" id="UP000199005">
    <property type="component" value="Unassembled WGS sequence"/>
</dbReference>
<name>A0A1H6VJ71_9GAMM</name>
<evidence type="ECO:0000313" key="3">
    <source>
        <dbReference type="EMBL" id="SEJ03706.1"/>
    </source>
</evidence>
<evidence type="ECO:0008006" key="8">
    <source>
        <dbReference type="Google" id="ProtNLM"/>
    </source>
</evidence>
<dbReference type="AlphaFoldDB" id="A0A1H6VJ71"/>
<dbReference type="Proteomes" id="UP000199250">
    <property type="component" value="Unassembled WGS sequence"/>
</dbReference>